<organism evidence="1 2">
    <name type="scientific">Neonectria magnoliae</name>
    <dbReference type="NCBI Taxonomy" id="2732573"/>
    <lineage>
        <taxon>Eukaryota</taxon>
        <taxon>Fungi</taxon>
        <taxon>Dikarya</taxon>
        <taxon>Ascomycota</taxon>
        <taxon>Pezizomycotina</taxon>
        <taxon>Sordariomycetes</taxon>
        <taxon>Hypocreomycetidae</taxon>
        <taxon>Hypocreales</taxon>
        <taxon>Nectriaceae</taxon>
        <taxon>Neonectria</taxon>
    </lineage>
</organism>
<evidence type="ECO:0000313" key="1">
    <source>
        <dbReference type="EMBL" id="KAK7416282.1"/>
    </source>
</evidence>
<keyword evidence="2" id="KW-1185">Reference proteome</keyword>
<dbReference type="Proteomes" id="UP001498421">
    <property type="component" value="Unassembled WGS sequence"/>
</dbReference>
<reference evidence="1 2" key="1">
    <citation type="journal article" date="2025" name="Microbiol. Resour. Announc.">
        <title>Draft genome sequences for Neonectria magnoliae and Neonectria punicea, canker pathogens of Liriodendron tulipifera and Acer saccharum in West Virginia.</title>
        <authorList>
            <person name="Petronek H.M."/>
            <person name="Kasson M.T."/>
            <person name="Metheny A.M."/>
            <person name="Stauder C.M."/>
            <person name="Lovett B."/>
            <person name="Lynch S.C."/>
            <person name="Garnas J.R."/>
            <person name="Kasson L.R."/>
            <person name="Stajich J.E."/>
        </authorList>
    </citation>
    <scope>NUCLEOTIDE SEQUENCE [LARGE SCALE GENOMIC DNA]</scope>
    <source>
        <strain evidence="1 2">NRRL 64651</strain>
    </source>
</reference>
<gene>
    <name evidence="1" type="ORF">QQZ08_012056</name>
</gene>
<accession>A0ABR1H5W1</accession>
<protein>
    <submittedName>
        <fullName evidence="1">Uncharacterized protein</fullName>
    </submittedName>
</protein>
<proteinExistence type="predicted"/>
<sequence>MEGDVENGIIEESSMTVLDSIKEDAVEYKVNTPVQYAEAVLVYANTSSADGHPDVINAITNITSEDIARFQARQARATYGTRCSNANLATRSDCIGLLSNMYKGKVKIGNTRGVSTYGGCKLRIGSL</sequence>
<dbReference type="EMBL" id="JAZAVK010000213">
    <property type="protein sequence ID" value="KAK7416282.1"/>
    <property type="molecule type" value="Genomic_DNA"/>
</dbReference>
<comment type="caution">
    <text evidence="1">The sequence shown here is derived from an EMBL/GenBank/DDBJ whole genome shotgun (WGS) entry which is preliminary data.</text>
</comment>
<evidence type="ECO:0000313" key="2">
    <source>
        <dbReference type="Proteomes" id="UP001498421"/>
    </source>
</evidence>
<name>A0ABR1H5W1_9HYPO</name>